<dbReference type="InterPro" id="IPR045063">
    <property type="entry name" value="Dynamin_N"/>
</dbReference>
<dbReference type="GO" id="GO:0005874">
    <property type="term" value="C:microtubule"/>
    <property type="evidence" value="ECO:0007669"/>
    <property type="project" value="TreeGrafter"/>
</dbReference>
<dbReference type="InterPro" id="IPR020850">
    <property type="entry name" value="GED_dom"/>
</dbReference>
<dbReference type="Proteomes" id="UP000053477">
    <property type="component" value="Unassembled WGS sequence"/>
</dbReference>
<dbReference type="Pfam" id="PF01031">
    <property type="entry name" value="Dynamin_M"/>
    <property type="match status" value="1"/>
</dbReference>
<feature type="domain" description="Dynamin-type G" evidence="4">
    <location>
        <begin position="55"/>
        <end position="369"/>
    </location>
</feature>
<dbReference type="PROSITE" id="PS51718">
    <property type="entry name" value="G_DYNAMIN_2"/>
    <property type="match status" value="1"/>
</dbReference>
<dbReference type="Gene3D" id="1.20.120.1240">
    <property type="entry name" value="Dynamin, middle domain"/>
    <property type="match status" value="1"/>
</dbReference>
<keyword evidence="2" id="KW-0342">GTP-binding</keyword>
<dbReference type="EMBL" id="KQ086046">
    <property type="protein sequence ID" value="KLO09760.1"/>
    <property type="molecule type" value="Genomic_DNA"/>
</dbReference>
<dbReference type="GO" id="GO:0031623">
    <property type="term" value="P:receptor internalization"/>
    <property type="evidence" value="ECO:0007669"/>
    <property type="project" value="TreeGrafter"/>
</dbReference>
<dbReference type="SUPFAM" id="SSF52540">
    <property type="entry name" value="P-loop containing nucleoside triphosphate hydrolases"/>
    <property type="match status" value="1"/>
</dbReference>
<dbReference type="Pfam" id="PF02212">
    <property type="entry name" value="GED"/>
    <property type="match status" value="1"/>
</dbReference>
<dbReference type="InterPro" id="IPR003130">
    <property type="entry name" value="GED"/>
</dbReference>
<evidence type="ECO:0000259" key="4">
    <source>
        <dbReference type="PROSITE" id="PS51718"/>
    </source>
</evidence>
<dbReference type="GO" id="GO:0005737">
    <property type="term" value="C:cytoplasm"/>
    <property type="evidence" value="ECO:0007669"/>
    <property type="project" value="TreeGrafter"/>
</dbReference>
<keyword evidence="6" id="KW-1185">Reference proteome</keyword>
<sequence length="755" mass="85334">MILTDASQLAQLNGNDKVTFYPQKGAGIFGNPIALQVQSLVKLIDELRALGAEAFVDLPGIVVIGNQSAGKSSLVEAIGAIPLPRDISTCTRCPIECRLKNVDKDWSCQIRLRRNLDGSSLRGGLTDMDVAENALEENFGPLLTDKSNLDGMIRRAQLAILHRSVEASTFVDLTDDEIAEDYTGDKIQTRFSSDVVCLEIESRDVTDLSFIDLPGIIAYDPKGEENVQFVEDLVKENIRGNKLILLTIPMKEDFQLQKAVFLAKKADPLGVFTKPDTLKQGEHEPFVEILTGRNQECQLHHGYFVTRLPNVEERKKNLSHSDVLAQDKGFFEEEKPWSELLEFRDQMGVANLTTKLSLLLSQLITKSLPGIRNTVKQSLSETVAALDKLPTAIPENAAHELYDKLVTFRNDVHKLIEGENGFKSLVQHCRGSYTELKDNILSSRPNFQPTERPETQEPHEPIRMKTVIMGNENVVQSTSDPLYLDDLRKKLQSEVARELPFNLPFTAKRTLMLDYFEIWSDHSFKCFDSVTAQLRECLVKLANEHFGQYILGGLEEEVRNIIELEIDRHAAQTKCRIEWLLDLEQSPFTNDENEYAKYRESYLGIYKQGRKVDSSNATHSPRELDEAFAALAKIGIKGLSVADLSKLRGGETFEEELTVMAEVSTYFQIAYKRFIDNLPRIIDHDFLRALDKDILRALGDGLQLNEVGGNSLAERYLAESPETTIRRSELLARKERLEEIMHKLKTSHQTILKRT</sequence>
<dbReference type="InterPro" id="IPR027417">
    <property type="entry name" value="P-loop_NTPase"/>
</dbReference>
<dbReference type="InterPro" id="IPR000375">
    <property type="entry name" value="Dynamin_stalk"/>
</dbReference>
<dbReference type="InterPro" id="IPR001401">
    <property type="entry name" value="Dynamin_GTPase"/>
</dbReference>
<dbReference type="GO" id="GO:0008017">
    <property type="term" value="F:microtubule binding"/>
    <property type="evidence" value="ECO:0007669"/>
    <property type="project" value="TreeGrafter"/>
</dbReference>
<dbReference type="InParanoid" id="A0A0H2RD05"/>
<evidence type="ECO:0000259" key="3">
    <source>
        <dbReference type="PROSITE" id="PS51388"/>
    </source>
</evidence>
<name>A0A0H2RD05_9AGAM</name>
<evidence type="ECO:0000256" key="1">
    <source>
        <dbReference type="ARBA" id="ARBA00022741"/>
    </source>
</evidence>
<gene>
    <name evidence="5" type="ORF">SCHPADRAFT_833534</name>
</gene>
<protein>
    <recommendedName>
        <fullName evidence="7">P-loop containing nucleoside triphosphate hydrolase protein</fullName>
    </recommendedName>
</protein>
<dbReference type="AlphaFoldDB" id="A0A0H2RD05"/>
<dbReference type="PANTHER" id="PTHR11566:SF131">
    <property type="entry name" value="GTPASE, PUTATIVE (AFU_ORTHOLOGUE AFUA_6G07630)-RELATED"/>
    <property type="match status" value="1"/>
</dbReference>
<evidence type="ECO:0000313" key="5">
    <source>
        <dbReference type="EMBL" id="KLO09760.1"/>
    </source>
</evidence>
<dbReference type="Gene3D" id="3.40.50.300">
    <property type="entry name" value="P-loop containing nucleotide triphosphate hydrolases"/>
    <property type="match status" value="1"/>
</dbReference>
<dbReference type="InterPro" id="IPR022812">
    <property type="entry name" value="Dynamin"/>
</dbReference>
<dbReference type="PRINTS" id="PR00195">
    <property type="entry name" value="DYNAMIN"/>
</dbReference>
<dbReference type="STRING" id="27342.A0A0H2RD05"/>
<accession>A0A0H2RD05</accession>
<reference evidence="5 6" key="1">
    <citation type="submission" date="2015-04" db="EMBL/GenBank/DDBJ databases">
        <title>Complete genome sequence of Schizopora paradoxa KUC8140, a cosmopolitan wood degrader in East Asia.</title>
        <authorList>
            <consortium name="DOE Joint Genome Institute"/>
            <person name="Min B."/>
            <person name="Park H."/>
            <person name="Jang Y."/>
            <person name="Kim J.-J."/>
            <person name="Kim K.H."/>
            <person name="Pangilinan J."/>
            <person name="Lipzen A."/>
            <person name="Riley R."/>
            <person name="Grigoriev I.V."/>
            <person name="Spatafora J.W."/>
            <person name="Choi I.-G."/>
        </authorList>
    </citation>
    <scope>NUCLEOTIDE SEQUENCE [LARGE SCALE GENOMIC DNA]</scope>
    <source>
        <strain evidence="5 6">KUC8140</strain>
    </source>
</reference>
<evidence type="ECO:0000256" key="2">
    <source>
        <dbReference type="ARBA" id="ARBA00023134"/>
    </source>
</evidence>
<dbReference type="SMART" id="SM00053">
    <property type="entry name" value="DYNc"/>
    <property type="match status" value="1"/>
</dbReference>
<dbReference type="InterPro" id="IPR030381">
    <property type="entry name" value="G_DYNAMIN_dom"/>
</dbReference>
<dbReference type="GO" id="GO:0005525">
    <property type="term" value="F:GTP binding"/>
    <property type="evidence" value="ECO:0007669"/>
    <property type="project" value="InterPro"/>
</dbReference>
<dbReference type="GO" id="GO:0005886">
    <property type="term" value="C:plasma membrane"/>
    <property type="evidence" value="ECO:0007669"/>
    <property type="project" value="TreeGrafter"/>
</dbReference>
<keyword evidence="1" id="KW-0547">Nucleotide-binding</keyword>
<evidence type="ECO:0000313" key="6">
    <source>
        <dbReference type="Proteomes" id="UP000053477"/>
    </source>
</evidence>
<dbReference type="GO" id="GO:0003924">
    <property type="term" value="F:GTPase activity"/>
    <property type="evidence" value="ECO:0007669"/>
    <property type="project" value="InterPro"/>
</dbReference>
<feature type="domain" description="GED" evidence="3">
    <location>
        <begin position="656"/>
        <end position="752"/>
    </location>
</feature>
<dbReference type="Pfam" id="PF00350">
    <property type="entry name" value="Dynamin_N"/>
    <property type="match status" value="1"/>
</dbReference>
<organism evidence="5 6">
    <name type="scientific">Schizopora paradoxa</name>
    <dbReference type="NCBI Taxonomy" id="27342"/>
    <lineage>
        <taxon>Eukaryota</taxon>
        <taxon>Fungi</taxon>
        <taxon>Dikarya</taxon>
        <taxon>Basidiomycota</taxon>
        <taxon>Agaricomycotina</taxon>
        <taxon>Agaricomycetes</taxon>
        <taxon>Hymenochaetales</taxon>
        <taxon>Schizoporaceae</taxon>
        <taxon>Schizopora</taxon>
    </lineage>
</organism>
<dbReference type="OrthoDB" id="5061070at2759"/>
<evidence type="ECO:0008006" key="7">
    <source>
        <dbReference type="Google" id="ProtNLM"/>
    </source>
</evidence>
<dbReference type="PANTHER" id="PTHR11566">
    <property type="entry name" value="DYNAMIN"/>
    <property type="match status" value="1"/>
</dbReference>
<proteinExistence type="predicted"/>
<dbReference type="PROSITE" id="PS51388">
    <property type="entry name" value="GED"/>
    <property type="match status" value="1"/>
</dbReference>